<dbReference type="Proteomes" id="UP001187192">
    <property type="component" value="Unassembled WGS sequence"/>
</dbReference>
<sequence length="106" mass="11980">MEDNNKRENDNKKKENDNSDRARTSLPNEIRAIIGGRVVSWSSPLKSQPSAVTQRLLLLPLRLPSSLLHYSIPFLSPSLLLLPLQFPRRPPLPHHPLPPPPPPSFQ</sequence>
<keyword evidence="3" id="KW-1185">Reference proteome</keyword>
<name>A0AA88CSU6_FICCA</name>
<accession>A0AA88CSU6</accession>
<proteinExistence type="predicted"/>
<comment type="caution">
    <text evidence="2">The sequence shown here is derived from an EMBL/GenBank/DDBJ whole genome shotgun (WGS) entry which is preliminary data.</text>
</comment>
<evidence type="ECO:0000313" key="2">
    <source>
        <dbReference type="EMBL" id="GMN28826.1"/>
    </source>
</evidence>
<gene>
    <name evidence="2" type="ORF">TIFTF001_002194</name>
</gene>
<feature type="region of interest" description="Disordered" evidence="1">
    <location>
        <begin position="1"/>
        <end position="27"/>
    </location>
</feature>
<feature type="compositionally biased region" description="Basic and acidic residues" evidence="1">
    <location>
        <begin position="1"/>
        <end position="23"/>
    </location>
</feature>
<evidence type="ECO:0000313" key="3">
    <source>
        <dbReference type="Proteomes" id="UP001187192"/>
    </source>
</evidence>
<dbReference type="EMBL" id="BTGU01000002">
    <property type="protein sequence ID" value="GMN28826.1"/>
    <property type="molecule type" value="Genomic_DNA"/>
</dbReference>
<feature type="compositionally biased region" description="Pro residues" evidence="1">
    <location>
        <begin position="88"/>
        <end position="106"/>
    </location>
</feature>
<reference evidence="2" key="1">
    <citation type="submission" date="2023-07" db="EMBL/GenBank/DDBJ databases">
        <title>draft genome sequence of fig (Ficus carica).</title>
        <authorList>
            <person name="Takahashi T."/>
            <person name="Nishimura K."/>
        </authorList>
    </citation>
    <scope>NUCLEOTIDE SEQUENCE</scope>
</reference>
<evidence type="ECO:0000256" key="1">
    <source>
        <dbReference type="SAM" id="MobiDB-lite"/>
    </source>
</evidence>
<organism evidence="2 3">
    <name type="scientific">Ficus carica</name>
    <name type="common">Common fig</name>
    <dbReference type="NCBI Taxonomy" id="3494"/>
    <lineage>
        <taxon>Eukaryota</taxon>
        <taxon>Viridiplantae</taxon>
        <taxon>Streptophyta</taxon>
        <taxon>Embryophyta</taxon>
        <taxon>Tracheophyta</taxon>
        <taxon>Spermatophyta</taxon>
        <taxon>Magnoliopsida</taxon>
        <taxon>eudicotyledons</taxon>
        <taxon>Gunneridae</taxon>
        <taxon>Pentapetalae</taxon>
        <taxon>rosids</taxon>
        <taxon>fabids</taxon>
        <taxon>Rosales</taxon>
        <taxon>Moraceae</taxon>
        <taxon>Ficeae</taxon>
        <taxon>Ficus</taxon>
    </lineage>
</organism>
<feature type="region of interest" description="Disordered" evidence="1">
    <location>
        <begin position="87"/>
        <end position="106"/>
    </location>
</feature>
<dbReference type="AlphaFoldDB" id="A0AA88CSU6"/>
<protein>
    <submittedName>
        <fullName evidence="2">Uncharacterized protein</fullName>
    </submittedName>
</protein>